<evidence type="ECO:0000313" key="2">
    <source>
        <dbReference type="EMBL" id="QAA34561.1"/>
    </source>
</evidence>
<organism evidence="2 3">
    <name type="scientific">Clostridium manihotivorum</name>
    <dbReference type="NCBI Taxonomy" id="2320868"/>
    <lineage>
        <taxon>Bacteria</taxon>
        <taxon>Bacillati</taxon>
        <taxon>Bacillota</taxon>
        <taxon>Clostridia</taxon>
        <taxon>Eubacteriales</taxon>
        <taxon>Clostridiaceae</taxon>
        <taxon>Clostridium</taxon>
    </lineage>
</organism>
<dbReference type="EMBL" id="CP025746">
    <property type="protein sequence ID" value="QAA34561.1"/>
    <property type="molecule type" value="Genomic_DNA"/>
</dbReference>
<feature type="transmembrane region" description="Helical" evidence="1">
    <location>
        <begin position="117"/>
        <end position="137"/>
    </location>
</feature>
<feature type="transmembrane region" description="Helical" evidence="1">
    <location>
        <begin position="72"/>
        <end position="97"/>
    </location>
</feature>
<accession>A0A3R5TIX9</accession>
<keyword evidence="1" id="KW-0812">Transmembrane</keyword>
<sequence length="151" mass="17248">MNKIDKLGKLWWLFAIVGVASTFLNPYVGFWGFINAIELFFLSIISLVLFTNEKVVEKHGMNNVLRVSIKSCVNNIYGLSVIFFLIKLFIGASIFIVGYKNNIIAAPYEIWSNPKQMSLIFLVLEMIFNVLLVISLISKGNTIKRMVNEYE</sequence>
<proteinExistence type="predicted"/>
<dbReference type="KEGG" id="cmah:C1I91_24625"/>
<evidence type="ECO:0000313" key="3">
    <source>
        <dbReference type="Proteomes" id="UP000286268"/>
    </source>
</evidence>
<gene>
    <name evidence="2" type="ORF">C1I91_24625</name>
</gene>
<name>A0A3R5TIX9_9CLOT</name>
<reference evidence="2 3" key="1">
    <citation type="submission" date="2018-01" db="EMBL/GenBank/DDBJ databases">
        <title>Genome Sequencing and Assembly of Anaerobacter polyendosporus strain CT4.</title>
        <authorList>
            <person name="Tachaapaikoon C."/>
            <person name="Sutheeworapong S."/>
            <person name="Jenjaroenpun P."/>
            <person name="Wongsurawat T."/>
            <person name="Nookeaw I."/>
            <person name="Cheawchanlertfa P."/>
            <person name="Kosugi A."/>
            <person name="Cheevadhanarak S."/>
            <person name="Ratanakhanokchai K."/>
        </authorList>
    </citation>
    <scope>NUCLEOTIDE SEQUENCE [LARGE SCALE GENOMIC DNA]</scope>
    <source>
        <strain evidence="2 3">CT4</strain>
    </source>
</reference>
<keyword evidence="1" id="KW-1133">Transmembrane helix</keyword>
<protein>
    <submittedName>
        <fullName evidence="2">Uncharacterized protein</fullName>
    </submittedName>
</protein>
<dbReference type="OrthoDB" id="1911865at2"/>
<feature type="transmembrane region" description="Helical" evidence="1">
    <location>
        <begin position="7"/>
        <end position="24"/>
    </location>
</feature>
<dbReference type="RefSeq" id="WP_128215273.1">
    <property type="nucleotide sequence ID" value="NZ_CP025746.1"/>
</dbReference>
<dbReference type="AlphaFoldDB" id="A0A3R5TIX9"/>
<keyword evidence="1" id="KW-0472">Membrane</keyword>
<keyword evidence="3" id="KW-1185">Reference proteome</keyword>
<feature type="transmembrane region" description="Helical" evidence="1">
    <location>
        <begin position="30"/>
        <end position="51"/>
    </location>
</feature>
<dbReference type="Proteomes" id="UP000286268">
    <property type="component" value="Chromosome"/>
</dbReference>
<evidence type="ECO:0000256" key="1">
    <source>
        <dbReference type="SAM" id="Phobius"/>
    </source>
</evidence>